<keyword evidence="5" id="KW-0547">Nucleotide-binding</keyword>
<keyword evidence="7" id="KW-0472">Membrane</keyword>
<comment type="similarity">
    <text evidence="2">Belongs to the small GTPase superfamily. Rho family.</text>
</comment>
<dbReference type="InterPro" id="IPR005225">
    <property type="entry name" value="Small_GTP-bd"/>
</dbReference>
<dbReference type="Proteomes" id="UP001176521">
    <property type="component" value="Unassembled WGS sequence"/>
</dbReference>
<dbReference type="PROSITE" id="PS51420">
    <property type="entry name" value="RHO"/>
    <property type="match status" value="1"/>
</dbReference>
<dbReference type="SMART" id="SM00173">
    <property type="entry name" value="RAS"/>
    <property type="match status" value="1"/>
</dbReference>
<dbReference type="GO" id="GO:0005886">
    <property type="term" value="C:plasma membrane"/>
    <property type="evidence" value="ECO:0007669"/>
    <property type="project" value="UniProtKB-SubCell"/>
</dbReference>
<keyword evidence="11" id="KW-1185">Reference proteome</keyword>
<evidence type="ECO:0000256" key="7">
    <source>
        <dbReference type="ARBA" id="ARBA00023136"/>
    </source>
</evidence>
<keyword evidence="3" id="KW-1003">Cell membrane</keyword>
<keyword evidence="6" id="KW-0342">GTP-binding</keyword>
<evidence type="ECO:0000256" key="5">
    <source>
        <dbReference type="ARBA" id="ARBA00022741"/>
    </source>
</evidence>
<keyword evidence="9" id="KW-0636">Prenylation</keyword>
<dbReference type="PANTHER" id="PTHR24072">
    <property type="entry name" value="RHO FAMILY GTPASE"/>
    <property type="match status" value="1"/>
</dbReference>
<comment type="caution">
    <text evidence="10">The sequence shown here is derived from an EMBL/GenBank/DDBJ whole genome shotgun (WGS) entry which is preliminary data.</text>
</comment>
<dbReference type="SMART" id="SM00174">
    <property type="entry name" value="RHO"/>
    <property type="match status" value="1"/>
</dbReference>
<gene>
    <name evidence="10" type="primary">RHO3</name>
    <name evidence="10" type="ORF">OC842_004757</name>
</gene>
<dbReference type="SMART" id="SM00175">
    <property type="entry name" value="RAB"/>
    <property type="match status" value="1"/>
</dbReference>
<proteinExistence type="inferred from homology"/>
<dbReference type="InterPro" id="IPR001806">
    <property type="entry name" value="Small_GTPase"/>
</dbReference>
<evidence type="ECO:0000256" key="9">
    <source>
        <dbReference type="ARBA" id="ARBA00023289"/>
    </source>
</evidence>
<evidence type="ECO:0000256" key="4">
    <source>
        <dbReference type="ARBA" id="ARBA00022481"/>
    </source>
</evidence>
<dbReference type="FunFam" id="3.40.50.300:FF:000983">
    <property type="entry name" value="Rho family GTPase"/>
    <property type="match status" value="1"/>
</dbReference>
<evidence type="ECO:0000256" key="8">
    <source>
        <dbReference type="ARBA" id="ARBA00023288"/>
    </source>
</evidence>
<dbReference type="InterPro" id="IPR003578">
    <property type="entry name" value="Small_GTPase_Rho"/>
</dbReference>
<evidence type="ECO:0000256" key="1">
    <source>
        <dbReference type="ARBA" id="ARBA00004342"/>
    </source>
</evidence>
<dbReference type="SUPFAM" id="SSF52540">
    <property type="entry name" value="P-loop containing nucleoside triphosphate hydrolases"/>
    <property type="match status" value="1"/>
</dbReference>
<dbReference type="GO" id="GO:0007264">
    <property type="term" value="P:small GTPase-mediated signal transduction"/>
    <property type="evidence" value="ECO:0007669"/>
    <property type="project" value="InterPro"/>
</dbReference>
<dbReference type="PROSITE" id="PS51421">
    <property type="entry name" value="RAS"/>
    <property type="match status" value="1"/>
</dbReference>
<dbReference type="GO" id="GO:0003924">
    <property type="term" value="F:GTPase activity"/>
    <property type="evidence" value="ECO:0007669"/>
    <property type="project" value="InterPro"/>
</dbReference>
<name>A0AAN6GBL6_9BASI</name>
<dbReference type="InterPro" id="IPR027417">
    <property type="entry name" value="P-loop_NTPase"/>
</dbReference>
<dbReference type="PRINTS" id="PR00449">
    <property type="entry name" value="RASTRNSFRMNG"/>
</dbReference>
<keyword evidence="4" id="KW-0488">Methylation</keyword>
<reference evidence="10" key="1">
    <citation type="journal article" date="2023" name="PhytoFront">
        <title>Draft Genome Resources of Seven Strains of Tilletia horrida, Causal Agent of Kernel Smut of Rice.</title>
        <authorList>
            <person name="Khanal S."/>
            <person name="Antony Babu S."/>
            <person name="Zhou X.G."/>
        </authorList>
    </citation>
    <scope>NUCLEOTIDE SEQUENCE</scope>
    <source>
        <strain evidence="10">TX3</strain>
    </source>
</reference>
<evidence type="ECO:0000256" key="2">
    <source>
        <dbReference type="ARBA" id="ARBA00010142"/>
    </source>
</evidence>
<accession>A0AAN6GBL6</accession>
<dbReference type="Gene3D" id="3.40.50.300">
    <property type="entry name" value="P-loop containing nucleotide triphosphate hydrolases"/>
    <property type="match status" value="1"/>
</dbReference>
<sequence length="225" mass="24037">MTSPQMSTLGSGPVRHFGQRKVLTVGDGASGKTSLLLCYVHGTFPEQYEPTVFETYVKSVVLPDNSVVELSLWDTAGQEDFDRLRSLSYADTNIVVLCFSVDNPVSLQNVADRWLPEIQEHSPGTPIVLVALKCDLRQDPHILSRLAERGMAPIQYDAGLQAARQIRAVAYLECSAKYNRGVAEVFNEVARLSVSKGKGGGHGGGGGGAGGGGDGLRKMCGCVIL</sequence>
<protein>
    <submittedName>
        <fullName evidence="10">Rho GTPase</fullName>
    </submittedName>
</protein>
<evidence type="ECO:0000313" key="11">
    <source>
        <dbReference type="Proteomes" id="UP001176521"/>
    </source>
</evidence>
<dbReference type="EMBL" id="JAPDMQ010000297">
    <property type="protein sequence ID" value="KAK0527781.1"/>
    <property type="molecule type" value="Genomic_DNA"/>
</dbReference>
<keyword evidence="8" id="KW-0449">Lipoprotein</keyword>
<dbReference type="PROSITE" id="PS51419">
    <property type="entry name" value="RAB"/>
    <property type="match status" value="1"/>
</dbReference>
<evidence type="ECO:0000313" key="10">
    <source>
        <dbReference type="EMBL" id="KAK0527781.1"/>
    </source>
</evidence>
<evidence type="ECO:0000256" key="6">
    <source>
        <dbReference type="ARBA" id="ARBA00023134"/>
    </source>
</evidence>
<dbReference type="GO" id="GO:0005525">
    <property type="term" value="F:GTP binding"/>
    <property type="evidence" value="ECO:0007669"/>
    <property type="project" value="UniProtKB-KW"/>
</dbReference>
<organism evidence="10 11">
    <name type="scientific">Tilletia horrida</name>
    <dbReference type="NCBI Taxonomy" id="155126"/>
    <lineage>
        <taxon>Eukaryota</taxon>
        <taxon>Fungi</taxon>
        <taxon>Dikarya</taxon>
        <taxon>Basidiomycota</taxon>
        <taxon>Ustilaginomycotina</taxon>
        <taxon>Exobasidiomycetes</taxon>
        <taxon>Tilletiales</taxon>
        <taxon>Tilletiaceae</taxon>
        <taxon>Tilletia</taxon>
    </lineage>
</organism>
<evidence type="ECO:0000256" key="3">
    <source>
        <dbReference type="ARBA" id="ARBA00022475"/>
    </source>
</evidence>
<dbReference type="AlphaFoldDB" id="A0AAN6GBL6"/>
<comment type="subcellular location">
    <subcellularLocation>
        <location evidence="1">Cell membrane</location>
        <topology evidence="1">Lipid-anchor</topology>
        <orientation evidence="1">Cytoplasmic side</orientation>
    </subcellularLocation>
</comment>
<dbReference type="Pfam" id="PF00071">
    <property type="entry name" value="Ras"/>
    <property type="match status" value="1"/>
</dbReference>
<dbReference type="NCBIfam" id="TIGR00231">
    <property type="entry name" value="small_GTP"/>
    <property type="match status" value="1"/>
</dbReference>